<feature type="compositionally biased region" description="Basic and acidic residues" evidence="5">
    <location>
        <begin position="21"/>
        <end position="32"/>
    </location>
</feature>
<keyword evidence="4" id="KW-0539">Nucleus</keyword>
<reference evidence="7" key="1">
    <citation type="submission" date="2021-01" db="EMBL/GenBank/DDBJ databases">
        <authorList>
            <person name="Bezrukov I."/>
        </authorList>
    </citation>
    <scope>NUCLEOTIDE SEQUENCE</scope>
</reference>
<evidence type="ECO:0000256" key="2">
    <source>
        <dbReference type="ARBA" id="ARBA00004496"/>
    </source>
</evidence>
<gene>
    <name evidence="7" type="ORF">AARE701A_LOCUS16319</name>
</gene>
<dbReference type="GO" id="GO:0048527">
    <property type="term" value="P:lateral root development"/>
    <property type="evidence" value="ECO:0007669"/>
    <property type="project" value="InterPro"/>
</dbReference>
<dbReference type="GO" id="GO:0005737">
    <property type="term" value="C:cytoplasm"/>
    <property type="evidence" value="ECO:0007669"/>
    <property type="project" value="UniProtKB-SubCell"/>
</dbReference>
<feature type="domain" description="WPP" evidence="6">
    <location>
        <begin position="59"/>
        <end position="144"/>
    </location>
</feature>
<dbReference type="InterPro" id="IPR044692">
    <property type="entry name" value="WPP1/2/3"/>
</dbReference>
<evidence type="ECO:0000256" key="1">
    <source>
        <dbReference type="ARBA" id="ARBA00004123"/>
    </source>
</evidence>
<name>A0A8S2ANK1_ARAAE</name>
<keyword evidence="8" id="KW-1185">Reference proteome</keyword>
<dbReference type="InterPro" id="IPR025265">
    <property type="entry name" value="WPP_dom"/>
</dbReference>
<dbReference type="EMBL" id="LR999456">
    <property type="protein sequence ID" value="CAE6124699.1"/>
    <property type="molecule type" value="Genomic_DNA"/>
</dbReference>
<dbReference type="Gene3D" id="1.10.246.200">
    <property type="entry name" value="WPP domain"/>
    <property type="match status" value="1"/>
</dbReference>
<evidence type="ECO:0000256" key="3">
    <source>
        <dbReference type="ARBA" id="ARBA00022490"/>
    </source>
</evidence>
<evidence type="ECO:0000256" key="5">
    <source>
        <dbReference type="SAM" id="MobiDB-lite"/>
    </source>
</evidence>
<dbReference type="Proteomes" id="UP000682877">
    <property type="component" value="Chromosome 6"/>
</dbReference>
<dbReference type="Pfam" id="PF13943">
    <property type="entry name" value="WPP"/>
    <property type="match status" value="1"/>
</dbReference>
<evidence type="ECO:0000259" key="6">
    <source>
        <dbReference type="Pfam" id="PF13943"/>
    </source>
</evidence>
<keyword evidence="3" id="KW-0963">Cytoplasm</keyword>
<dbReference type="GO" id="GO:0000278">
    <property type="term" value="P:mitotic cell cycle"/>
    <property type="evidence" value="ECO:0007669"/>
    <property type="project" value="InterPro"/>
</dbReference>
<dbReference type="GO" id="GO:0005634">
    <property type="term" value="C:nucleus"/>
    <property type="evidence" value="ECO:0007669"/>
    <property type="project" value="UniProtKB-SubCell"/>
</dbReference>
<protein>
    <recommendedName>
        <fullName evidence="6">WPP domain-containing protein</fullName>
    </recommendedName>
</protein>
<feature type="region of interest" description="Disordered" evidence="5">
    <location>
        <begin position="1"/>
        <end position="50"/>
    </location>
</feature>
<comment type="subcellular location">
    <subcellularLocation>
        <location evidence="2">Cytoplasm</location>
    </subcellularLocation>
    <subcellularLocation>
        <location evidence="1">Nucleus</location>
    </subcellularLocation>
</comment>
<sequence>MAETADTTNTTVSTPQPQSESSKRSRSDETSCLKRRRSDATSEVEDLTKEAKSGGIVYSVWPPSQNSRERILNSLIKKLSTDSFLSYKYGTIKPEEASAVAKSIEEEAYNIASRFVSRDGIKNLEAYTNEISERVIESAEVRFKANGTKSTKKDDDLEEKTQP</sequence>
<evidence type="ECO:0000313" key="7">
    <source>
        <dbReference type="EMBL" id="CAE6124699.1"/>
    </source>
</evidence>
<dbReference type="InterPro" id="IPR038214">
    <property type="entry name" value="WPP_sf"/>
</dbReference>
<evidence type="ECO:0000256" key="4">
    <source>
        <dbReference type="ARBA" id="ARBA00023242"/>
    </source>
</evidence>
<proteinExistence type="predicted"/>
<dbReference type="PANTHER" id="PTHR34362:SF1">
    <property type="entry name" value="WPP DOMAIN-CONTAINING PROTEIN 1-RELATED"/>
    <property type="match status" value="1"/>
</dbReference>
<accession>A0A8S2ANK1</accession>
<feature type="compositionally biased region" description="Polar residues" evidence="5">
    <location>
        <begin position="1"/>
        <end position="20"/>
    </location>
</feature>
<evidence type="ECO:0000313" key="8">
    <source>
        <dbReference type="Proteomes" id="UP000682877"/>
    </source>
</evidence>
<dbReference type="AlphaFoldDB" id="A0A8S2ANK1"/>
<dbReference type="PANTHER" id="PTHR34362">
    <property type="entry name" value="WPP DOMAIN-CONTAINING PROTEIN 1-RELATED"/>
    <property type="match status" value="1"/>
</dbReference>
<organism evidence="7 8">
    <name type="scientific">Arabidopsis arenosa</name>
    <name type="common">Sand rock-cress</name>
    <name type="synonym">Cardaminopsis arenosa</name>
    <dbReference type="NCBI Taxonomy" id="38785"/>
    <lineage>
        <taxon>Eukaryota</taxon>
        <taxon>Viridiplantae</taxon>
        <taxon>Streptophyta</taxon>
        <taxon>Embryophyta</taxon>
        <taxon>Tracheophyta</taxon>
        <taxon>Spermatophyta</taxon>
        <taxon>Magnoliopsida</taxon>
        <taxon>eudicotyledons</taxon>
        <taxon>Gunneridae</taxon>
        <taxon>Pentapetalae</taxon>
        <taxon>rosids</taxon>
        <taxon>malvids</taxon>
        <taxon>Brassicales</taxon>
        <taxon>Brassicaceae</taxon>
        <taxon>Camelineae</taxon>
        <taxon>Arabidopsis</taxon>
    </lineage>
</organism>